<dbReference type="EMBL" id="ML213676">
    <property type="protein sequence ID" value="TFK32419.1"/>
    <property type="molecule type" value="Genomic_DNA"/>
</dbReference>
<reference evidence="4 5" key="1">
    <citation type="journal article" date="2019" name="Nat. Ecol. Evol.">
        <title>Megaphylogeny resolves global patterns of mushroom evolution.</title>
        <authorList>
            <person name="Varga T."/>
            <person name="Krizsan K."/>
            <person name="Foldi C."/>
            <person name="Dima B."/>
            <person name="Sanchez-Garcia M."/>
            <person name="Sanchez-Ramirez S."/>
            <person name="Szollosi G.J."/>
            <person name="Szarkandi J.G."/>
            <person name="Papp V."/>
            <person name="Albert L."/>
            <person name="Andreopoulos W."/>
            <person name="Angelini C."/>
            <person name="Antonin V."/>
            <person name="Barry K.W."/>
            <person name="Bougher N.L."/>
            <person name="Buchanan P."/>
            <person name="Buyck B."/>
            <person name="Bense V."/>
            <person name="Catcheside P."/>
            <person name="Chovatia M."/>
            <person name="Cooper J."/>
            <person name="Damon W."/>
            <person name="Desjardin D."/>
            <person name="Finy P."/>
            <person name="Geml J."/>
            <person name="Haridas S."/>
            <person name="Hughes K."/>
            <person name="Justo A."/>
            <person name="Karasinski D."/>
            <person name="Kautmanova I."/>
            <person name="Kiss B."/>
            <person name="Kocsube S."/>
            <person name="Kotiranta H."/>
            <person name="LaButti K.M."/>
            <person name="Lechner B.E."/>
            <person name="Liimatainen K."/>
            <person name="Lipzen A."/>
            <person name="Lukacs Z."/>
            <person name="Mihaltcheva S."/>
            <person name="Morgado L.N."/>
            <person name="Niskanen T."/>
            <person name="Noordeloos M.E."/>
            <person name="Ohm R.A."/>
            <person name="Ortiz-Santana B."/>
            <person name="Ovrebo C."/>
            <person name="Racz N."/>
            <person name="Riley R."/>
            <person name="Savchenko A."/>
            <person name="Shiryaev A."/>
            <person name="Soop K."/>
            <person name="Spirin V."/>
            <person name="Szebenyi C."/>
            <person name="Tomsovsky M."/>
            <person name="Tulloss R.E."/>
            <person name="Uehling J."/>
            <person name="Grigoriev I.V."/>
            <person name="Vagvolgyi C."/>
            <person name="Papp T."/>
            <person name="Martin F.M."/>
            <person name="Miettinen O."/>
            <person name="Hibbett D.S."/>
            <person name="Nagy L.G."/>
        </authorList>
    </citation>
    <scope>NUCLEOTIDE SEQUENCE [LARGE SCALE GENOMIC DNA]</scope>
    <source>
        <strain evidence="4 5">CBS 166.37</strain>
    </source>
</reference>
<keyword evidence="5" id="KW-1185">Reference proteome</keyword>
<dbReference type="Pfam" id="PF00238">
    <property type="entry name" value="Ribosomal_L14"/>
    <property type="match status" value="1"/>
</dbReference>
<dbReference type="STRING" id="68775.A0A5C3LH43"/>
<keyword evidence="3" id="KW-0687">Ribonucleoprotein</keyword>
<keyword evidence="2" id="KW-0689">Ribosomal protein</keyword>
<name>A0A5C3LH43_9AGAR</name>
<dbReference type="InterPro" id="IPR000218">
    <property type="entry name" value="Ribosomal_uL14"/>
</dbReference>
<protein>
    <submittedName>
        <fullName evidence="4">Uncharacterized protein</fullName>
    </submittedName>
</protein>
<dbReference type="GO" id="GO:0003735">
    <property type="term" value="F:structural constituent of ribosome"/>
    <property type="evidence" value="ECO:0007669"/>
    <property type="project" value="InterPro"/>
</dbReference>
<evidence type="ECO:0000256" key="1">
    <source>
        <dbReference type="ARBA" id="ARBA00010745"/>
    </source>
</evidence>
<dbReference type="InterPro" id="IPR036853">
    <property type="entry name" value="Ribosomal_uL14_sf"/>
</dbReference>
<evidence type="ECO:0000313" key="5">
    <source>
        <dbReference type="Proteomes" id="UP000308652"/>
    </source>
</evidence>
<dbReference type="OrthoDB" id="274765at2759"/>
<dbReference type="Proteomes" id="UP000308652">
    <property type="component" value="Unassembled WGS sequence"/>
</dbReference>
<proteinExistence type="inferred from homology"/>
<organism evidence="4 5">
    <name type="scientific">Crucibulum laeve</name>
    <dbReference type="NCBI Taxonomy" id="68775"/>
    <lineage>
        <taxon>Eukaryota</taxon>
        <taxon>Fungi</taxon>
        <taxon>Dikarya</taxon>
        <taxon>Basidiomycota</taxon>
        <taxon>Agaricomycotina</taxon>
        <taxon>Agaricomycetes</taxon>
        <taxon>Agaricomycetidae</taxon>
        <taxon>Agaricales</taxon>
        <taxon>Agaricineae</taxon>
        <taxon>Nidulariaceae</taxon>
        <taxon>Crucibulum</taxon>
    </lineage>
</organism>
<gene>
    <name evidence="4" type="ORF">BDQ12DRAFT_773472</name>
</gene>
<evidence type="ECO:0000256" key="3">
    <source>
        <dbReference type="ARBA" id="ARBA00023274"/>
    </source>
</evidence>
<dbReference type="Gene3D" id="2.40.150.20">
    <property type="entry name" value="Ribosomal protein L14"/>
    <property type="match status" value="1"/>
</dbReference>
<comment type="similarity">
    <text evidence="1">Belongs to the universal ribosomal protein uL14 family.</text>
</comment>
<evidence type="ECO:0000313" key="4">
    <source>
        <dbReference type="EMBL" id="TFK32419.1"/>
    </source>
</evidence>
<dbReference type="SUPFAM" id="SSF50193">
    <property type="entry name" value="Ribosomal protein L14"/>
    <property type="match status" value="1"/>
</dbReference>
<accession>A0A5C3LH43</accession>
<dbReference type="GO" id="GO:0006412">
    <property type="term" value="P:translation"/>
    <property type="evidence" value="ECO:0007669"/>
    <property type="project" value="InterPro"/>
</dbReference>
<evidence type="ECO:0000256" key="2">
    <source>
        <dbReference type="ARBA" id="ARBA00022980"/>
    </source>
</evidence>
<dbReference type="GO" id="GO:1990904">
    <property type="term" value="C:ribonucleoprotein complex"/>
    <property type="evidence" value="ECO:0007669"/>
    <property type="project" value="UniProtKB-KW"/>
</dbReference>
<dbReference type="GO" id="GO:0005840">
    <property type="term" value="C:ribosome"/>
    <property type="evidence" value="ECO:0007669"/>
    <property type="project" value="UniProtKB-KW"/>
</dbReference>
<dbReference type="AlphaFoldDB" id="A0A5C3LH43"/>
<sequence>MSLALSSMPGHLGLHTDLCRGDVSRTVIVRTCEKLARRPDGPIIRIDDSATVLPRIREILGTRIGGLVSANMRIKGWEKIALWQNPYQRFHLAKYCRLQVGSPLSLILYSLELYASRLDQTQLII</sequence>